<keyword evidence="4" id="KW-1185">Reference proteome</keyword>
<evidence type="ECO:0000259" key="2">
    <source>
        <dbReference type="Pfam" id="PF00561"/>
    </source>
</evidence>
<comment type="caution">
    <text evidence="3">The sequence shown here is derived from an EMBL/GenBank/DDBJ whole genome shotgun (WGS) entry which is preliminary data.</text>
</comment>
<feature type="compositionally biased region" description="Polar residues" evidence="1">
    <location>
        <begin position="1"/>
        <end position="19"/>
    </location>
</feature>
<evidence type="ECO:0000256" key="1">
    <source>
        <dbReference type="SAM" id="MobiDB-lite"/>
    </source>
</evidence>
<feature type="region of interest" description="Disordered" evidence="1">
    <location>
        <begin position="1"/>
        <end position="21"/>
    </location>
</feature>
<feature type="domain" description="AB hydrolase-1" evidence="2">
    <location>
        <begin position="132"/>
        <end position="318"/>
    </location>
</feature>
<organism evidence="3 4">
    <name type="scientific">Bradyrhizobium iriomotense</name>
    <dbReference type="NCBI Taxonomy" id="441950"/>
    <lineage>
        <taxon>Bacteria</taxon>
        <taxon>Pseudomonadati</taxon>
        <taxon>Pseudomonadota</taxon>
        <taxon>Alphaproteobacteria</taxon>
        <taxon>Hyphomicrobiales</taxon>
        <taxon>Nitrobacteraceae</taxon>
        <taxon>Bradyrhizobium</taxon>
    </lineage>
</organism>
<proteinExistence type="predicted"/>
<dbReference type="PANTHER" id="PTHR36837">
    <property type="entry name" value="POLY(3-HYDROXYALKANOATE) POLYMERASE SUBUNIT PHAC"/>
    <property type="match status" value="1"/>
</dbReference>
<reference evidence="4" key="1">
    <citation type="journal article" date="2019" name="Int. J. Syst. Evol. Microbiol.">
        <title>The Global Catalogue of Microorganisms (GCM) 10K type strain sequencing project: providing services to taxonomists for standard genome sequencing and annotation.</title>
        <authorList>
            <consortium name="The Broad Institute Genomics Platform"/>
            <consortium name="The Broad Institute Genome Sequencing Center for Infectious Disease"/>
            <person name="Wu L."/>
            <person name="Ma J."/>
        </authorList>
    </citation>
    <scope>NUCLEOTIDE SEQUENCE [LARGE SCALE GENOMIC DNA]</scope>
    <source>
        <strain evidence="4">NBRC 102520</strain>
    </source>
</reference>
<dbReference type="Pfam" id="PF00561">
    <property type="entry name" value="Abhydrolase_1"/>
    <property type="match status" value="1"/>
</dbReference>
<dbReference type="InterPro" id="IPR029058">
    <property type="entry name" value="AB_hydrolase_fold"/>
</dbReference>
<gene>
    <name evidence="3" type="ORF">GCM10007857_80630</name>
</gene>
<protein>
    <recommendedName>
        <fullName evidence="2">AB hydrolase-1 domain-containing protein</fullName>
    </recommendedName>
</protein>
<dbReference type="RefSeq" id="WP_284274651.1">
    <property type="nucleotide sequence ID" value="NZ_BSOW01000046.1"/>
</dbReference>
<evidence type="ECO:0000313" key="3">
    <source>
        <dbReference type="EMBL" id="GLR91346.1"/>
    </source>
</evidence>
<name>A0ABQ6BBW8_9BRAD</name>
<dbReference type="Gene3D" id="3.40.50.1820">
    <property type="entry name" value="alpha/beta hydrolase"/>
    <property type="match status" value="1"/>
</dbReference>
<dbReference type="InterPro" id="IPR051321">
    <property type="entry name" value="PHA/PHB_synthase"/>
</dbReference>
<dbReference type="Proteomes" id="UP001156905">
    <property type="component" value="Unassembled WGS sequence"/>
</dbReference>
<sequence length="374" mass="40903">MAQGTNKPPTQTGSGTSSDDPLLWPFAAAKLAMETAFWWLERSSPEPRETELPWTTPNKVALELSTMRLRDCTRKRAGAPALVCAPYALHRALIADFAPGHSVVESLLKGGVDRVYLTDWRSASPEMRYLSIDSYLGDLNVAIDEIGAPADLIGLCQGGWLSLLYAARFPDKVRRLVLVGAPVDLAIESALSRLARNAPELVYDQLVARGGGNVSGEEMLRFWSRSLSADDIAVALQRSLSEEGGPELLERFNRWNEETMNLPGAYYLQIVNWIFRENRIAAGDFVALGRRIDLKDVRAPIFLLAGLDDEVVPATQALATADLVGTSPVFIAAASEPSDHLGLFMGARTHAHAWPRITEWLRSDLGGGVLARRA</sequence>
<dbReference type="SUPFAM" id="SSF53474">
    <property type="entry name" value="alpha/beta-Hydrolases"/>
    <property type="match status" value="1"/>
</dbReference>
<dbReference type="PANTHER" id="PTHR36837:SF2">
    <property type="entry name" value="POLY(3-HYDROXYALKANOATE) POLYMERASE SUBUNIT PHAC"/>
    <property type="match status" value="1"/>
</dbReference>
<evidence type="ECO:0000313" key="4">
    <source>
        <dbReference type="Proteomes" id="UP001156905"/>
    </source>
</evidence>
<dbReference type="InterPro" id="IPR000073">
    <property type="entry name" value="AB_hydrolase_1"/>
</dbReference>
<dbReference type="EMBL" id="BSOW01000046">
    <property type="protein sequence ID" value="GLR91346.1"/>
    <property type="molecule type" value="Genomic_DNA"/>
</dbReference>
<accession>A0ABQ6BBW8</accession>